<sequence length="234" mass="24711">MKTVTVIRHVAFEDLGTLAGVFHQRGLACRTLEAGIDPLTPEVVGDPDLLVVLGGPIGAGDEDQYPFLRDTLALLQHRLAAQRPTLGLCLGAQLMARALGARVYRAAVPEIGWQALTPTLAGQASPLAALIRPDLPVFHWHGDTFDLPTGATLLAATPACHHQAYTWGAAALGLQCHPEVQATGLERWLIGHAAELAAAGIAVTALREDNHRLAPALEVACRTAFDGWLASVGL</sequence>
<evidence type="ECO:0000313" key="3">
    <source>
        <dbReference type="Proteomes" id="UP000294801"/>
    </source>
</evidence>
<dbReference type="Pfam" id="PF00117">
    <property type="entry name" value="GATase"/>
    <property type="match status" value="1"/>
</dbReference>
<dbReference type="NCBIfam" id="NF005458">
    <property type="entry name" value="PRK07053.1"/>
    <property type="match status" value="1"/>
</dbReference>
<gene>
    <name evidence="2" type="ORF">EV669_10340</name>
</gene>
<protein>
    <submittedName>
        <fullName evidence="2">GMP synthase (Glutamine-hydrolysing)</fullName>
    </submittedName>
</protein>
<evidence type="ECO:0000313" key="2">
    <source>
        <dbReference type="EMBL" id="TCW32126.1"/>
    </source>
</evidence>
<keyword evidence="3" id="KW-1185">Reference proteome</keyword>
<dbReference type="EMBL" id="SMDA01000003">
    <property type="protein sequence ID" value="TCW32126.1"/>
    <property type="molecule type" value="Genomic_DNA"/>
</dbReference>
<dbReference type="SUPFAM" id="SSF52317">
    <property type="entry name" value="Class I glutamine amidotransferase-like"/>
    <property type="match status" value="1"/>
</dbReference>
<proteinExistence type="predicted"/>
<dbReference type="PANTHER" id="PTHR42695">
    <property type="entry name" value="GLUTAMINE AMIDOTRANSFERASE YLR126C-RELATED"/>
    <property type="match status" value="1"/>
</dbReference>
<dbReference type="RefSeq" id="WP_054284726.1">
    <property type="nucleotide sequence ID" value="NZ_LIVN01000001.1"/>
</dbReference>
<accession>A0ABY2CXD5</accession>
<dbReference type="PANTHER" id="PTHR42695:SF5">
    <property type="entry name" value="GLUTAMINE AMIDOTRANSFERASE YLR126C-RELATED"/>
    <property type="match status" value="1"/>
</dbReference>
<name>A0ABY2CXD5_GULMO</name>
<evidence type="ECO:0000259" key="1">
    <source>
        <dbReference type="Pfam" id="PF00117"/>
    </source>
</evidence>
<reference evidence="2 3" key="1">
    <citation type="submission" date="2019-03" db="EMBL/GenBank/DDBJ databases">
        <title>Genomic Encyclopedia of Type Strains, Phase IV (KMG-IV): sequencing the most valuable type-strain genomes for metagenomic binning, comparative biology and taxonomic classification.</title>
        <authorList>
            <person name="Goeker M."/>
        </authorList>
    </citation>
    <scope>NUCLEOTIDE SEQUENCE [LARGE SCALE GENOMIC DNA]</scope>
    <source>
        <strain evidence="2 3">DSM 18507</strain>
    </source>
</reference>
<dbReference type="InterPro" id="IPR029062">
    <property type="entry name" value="Class_I_gatase-like"/>
</dbReference>
<dbReference type="InterPro" id="IPR044992">
    <property type="entry name" value="ChyE-like"/>
</dbReference>
<comment type="caution">
    <text evidence="2">The sequence shown here is derived from an EMBL/GenBank/DDBJ whole genome shotgun (WGS) entry which is preliminary data.</text>
</comment>
<dbReference type="CDD" id="cd01741">
    <property type="entry name" value="GATase1_1"/>
    <property type="match status" value="1"/>
</dbReference>
<feature type="domain" description="Glutamine amidotransferase" evidence="1">
    <location>
        <begin position="44"/>
        <end position="183"/>
    </location>
</feature>
<organism evidence="2 3">
    <name type="scientific">Gulbenkiania mobilis</name>
    <dbReference type="NCBI Taxonomy" id="397457"/>
    <lineage>
        <taxon>Bacteria</taxon>
        <taxon>Pseudomonadati</taxon>
        <taxon>Pseudomonadota</taxon>
        <taxon>Betaproteobacteria</taxon>
        <taxon>Neisseriales</taxon>
        <taxon>Chromobacteriaceae</taxon>
        <taxon>Gulbenkiania</taxon>
    </lineage>
</organism>
<dbReference type="Proteomes" id="UP000294801">
    <property type="component" value="Unassembled WGS sequence"/>
</dbReference>
<dbReference type="InterPro" id="IPR017926">
    <property type="entry name" value="GATASE"/>
</dbReference>
<dbReference type="Gene3D" id="3.40.50.880">
    <property type="match status" value="1"/>
</dbReference>
<dbReference type="PROSITE" id="PS51273">
    <property type="entry name" value="GATASE_TYPE_1"/>
    <property type="match status" value="1"/>
</dbReference>